<feature type="transmembrane region" description="Helical" evidence="1">
    <location>
        <begin position="98"/>
        <end position="120"/>
    </location>
</feature>
<dbReference type="Pfam" id="PF05684">
    <property type="entry name" value="DUF819"/>
    <property type="match status" value="1"/>
</dbReference>
<sequence>MTAAPASALIAADNAFALLAVFFAVAAIGAGLERTRLGKRVSGVMLVIALAIVLAQLRVIPASAPVYGAIWTYLVPLAIALYLIRADLLGIVVEGGRTLAAFAFGAAGVVAGAWLGAAWLDLGPLEAQYAAVFSATYVGGSINFAAVAEAIGFREPTALAAGVAIDNVVGLGYLLAVGASASWPWFQRRFGWRSEQLVGGGDAVGPAQRVPTVLDLALALALAALACAAGAAIAAAMGHAHYAILYTTALMVAIATFGRRWLKDIAGPELAATLLIYLFFAVLGAGADLGAMLGAAPSLFAYVLVIFAVHLVFILAGARLLRLNHAEIIVASTACIGGPPIAVAFAVLFGWRRLAVPAVATGVLGYALGNFVGIGVFRITGG</sequence>
<evidence type="ECO:0000313" key="2">
    <source>
        <dbReference type="EMBL" id="MDH5830574.1"/>
    </source>
</evidence>
<evidence type="ECO:0000313" key="3">
    <source>
        <dbReference type="Proteomes" id="UP001156831"/>
    </source>
</evidence>
<dbReference type="EMBL" id="JARXRN010000021">
    <property type="protein sequence ID" value="MDH5830574.1"/>
    <property type="molecule type" value="Genomic_DNA"/>
</dbReference>
<feature type="transmembrane region" description="Helical" evidence="1">
    <location>
        <begin position="355"/>
        <end position="377"/>
    </location>
</feature>
<protein>
    <submittedName>
        <fullName evidence="2">DUF819 family protein</fullName>
    </submittedName>
</protein>
<reference evidence="2 3" key="1">
    <citation type="submission" date="2023-04" db="EMBL/GenBank/DDBJ databases">
        <title>Luteimonas sp. M1R5S18.</title>
        <authorList>
            <person name="Sun J.-Q."/>
        </authorList>
    </citation>
    <scope>NUCLEOTIDE SEQUENCE [LARGE SCALE GENOMIC DNA]</scope>
    <source>
        <strain evidence="2 3">M1R5S18</strain>
    </source>
</reference>
<accession>A0ABT6JIR5</accession>
<feature type="transmembrane region" description="Helical" evidence="1">
    <location>
        <begin position="41"/>
        <end position="60"/>
    </location>
</feature>
<feature type="transmembrane region" description="Helical" evidence="1">
    <location>
        <begin position="299"/>
        <end position="321"/>
    </location>
</feature>
<feature type="transmembrane region" description="Helical" evidence="1">
    <location>
        <begin position="216"/>
        <end position="237"/>
    </location>
</feature>
<dbReference type="RefSeq" id="WP_280601285.1">
    <property type="nucleotide sequence ID" value="NZ_JARXRN010000021.1"/>
</dbReference>
<dbReference type="PANTHER" id="PTHR34289">
    <property type="entry name" value="PROTEIN, PUTATIVE (DUF819)-RELATED"/>
    <property type="match status" value="1"/>
</dbReference>
<dbReference type="InterPro" id="IPR008537">
    <property type="entry name" value="DUF819"/>
</dbReference>
<proteinExistence type="predicted"/>
<evidence type="ECO:0000256" key="1">
    <source>
        <dbReference type="SAM" id="Phobius"/>
    </source>
</evidence>
<dbReference type="PANTHER" id="PTHR34289:SF8">
    <property type="entry name" value="DUF819 DOMAIN-CONTAINING PROTEIN"/>
    <property type="match status" value="1"/>
</dbReference>
<feature type="transmembrane region" description="Helical" evidence="1">
    <location>
        <begin position="6"/>
        <end position="29"/>
    </location>
</feature>
<comment type="caution">
    <text evidence="2">The sequence shown here is derived from an EMBL/GenBank/DDBJ whole genome shotgun (WGS) entry which is preliminary data.</text>
</comment>
<gene>
    <name evidence="2" type="ORF">QFW80_08615</name>
</gene>
<keyword evidence="3" id="KW-1185">Reference proteome</keyword>
<organism evidence="2 3">
    <name type="scientific">Luteimonas rhizosphaericola</name>
    <dbReference type="NCBI Taxonomy" id="3042024"/>
    <lineage>
        <taxon>Bacteria</taxon>
        <taxon>Pseudomonadati</taxon>
        <taxon>Pseudomonadota</taxon>
        <taxon>Gammaproteobacteria</taxon>
        <taxon>Lysobacterales</taxon>
        <taxon>Lysobacteraceae</taxon>
        <taxon>Luteimonas</taxon>
    </lineage>
</organism>
<keyword evidence="1" id="KW-0472">Membrane</keyword>
<dbReference type="Proteomes" id="UP001156831">
    <property type="component" value="Unassembled WGS sequence"/>
</dbReference>
<keyword evidence="1" id="KW-0812">Transmembrane</keyword>
<name>A0ABT6JIR5_9GAMM</name>
<feature type="transmembrane region" description="Helical" evidence="1">
    <location>
        <begin position="66"/>
        <end position="86"/>
    </location>
</feature>
<feature type="transmembrane region" description="Helical" evidence="1">
    <location>
        <begin position="328"/>
        <end position="349"/>
    </location>
</feature>
<keyword evidence="1" id="KW-1133">Transmembrane helix</keyword>
<feature type="transmembrane region" description="Helical" evidence="1">
    <location>
        <begin position="168"/>
        <end position="186"/>
    </location>
</feature>